<accession>A0A2A4G5Z7</accession>
<sequence>MDLQAELKWIHEEIDKVNDPTLVRAIKAILMQRHKVPGNDVLRETLETYNKEIDRANAEIDKGEYLTHEQVKNLTKEW</sequence>
<dbReference type="Proteomes" id="UP000219559">
    <property type="component" value="Unassembled WGS sequence"/>
</dbReference>
<dbReference type="RefSeq" id="WP_097443071.1">
    <property type="nucleotide sequence ID" value="NZ_NBWU01000005.1"/>
</dbReference>
<dbReference type="EMBL" id="NBWU01000005">
    <property type="protein sequence ID" value="PCE63162.1"/>
    <property type="molecule type" value="Genomic_DNA"/>
</dbReference>
<dbReference type="AlphaFoldDB" id="A0A2A4G5Z7"/>
<comment type="caution">
    <text evidence="2">The sequence shown here is derived from an EMBL/GenBank/DDBJ whole genome shotgun (WGS) entry which is preliminary data.</text>
</comment>
<name>A0A2A4G5Z7_9FLAO</name>
<evidence type="ECO:0000313" key="2">
    <source>
        <dbReference type="EMBL" id="PCE63162.1"/>
    </source>
</evidence>
<keyword evidence="3" id="KW-1185">Reference proteome</keyword>
<keyword evidence="1" id="KW-0175">Coiled coil</keyword>
<feature type="coiled-coil region" evidence="1">
    <location>
        <begin position="39"/>
        <end position="66"/>
    </location>
</feature>
<protein>
    <submittedName>
        <fullName evidence="2">Uncharacterized protein</fullName>
    </submittedName>
</protein>
<evidence type="ECO:0000313" key="3">
    <source>
        <dbReference type="Proteomes" id="UP000219559"/>
    </source>
</evidence>
<gene>
    <name evidence="2" type="ORF">B7P33_13090</name>
</gene>
<reference evidence="2 3" key="1">
    <citation type="submission" date="2017-04" db="EMBL/GenBank/DDBJ databases">
        <title>A new member of the family Flavobacteriaceae isolated from ascidians.</title>
        <authorList>
            <person name="Chen L."/>
        </authorList>
    </citation>
    <scope>NUCLEOTIDE SEQUENCE [LARGE SCALE GENOMIC DNA]</scope>
    <source>
        <strain evidence="2 3">HQA918</strain>
    </source>
</reference>
<organism evidence="2 3">
    <name type="scientific">Sediminicola luteus</name>
    <dbReference type="NCBI Taxonomy" id="319238"/>
    <lineage>
        <taxon>Bacteria</taxon>
        <taxon>Pseudomonadati</taxon>
        <taxon>Bacteroidota</taxon>
        <taxon>Flavobacteriia</taxon>
        <taxon>Flavobacteriales</taxon>
        <taxon>Flavobacteriaceae</taxon>
        <taxon>Sediminicola</taxon>
    </lineage>
</organism>
<evidence type="ECO:0000256" key="1">
    <source>
        <dbReference type="SAM" id="Coils"/>
    </source>
</evidence>
<proteinExistence type="predicted"/>
<dbReference type="OrthoDB" id="1202801at2"/>